<feature type="signal peptide" evidence="1">
    <location>
        <begin position="1"/>
        <end position="17"/>
    </location>
</feature>
<dbReference type="Proteomes" id="UP000193218">
    <property type="component" value="Unassembled WGS sequence"/>
</dbReference>
<sequence>MLAPLALLAYLVQPISAQDQHGWQCDVRAWTRAPDLYPGGTVPGEARLTLNGTECYQVESWTLGLRMAERVILKRRAAGSAELPTKPSTSCDGFQCIHAEQDWNDIFRSADSELLWQPEFHDPVYYSAVMEYGEYRCLTIRQLLTALAEKNLRNQSLWNVTGLEREIFDLHLALPFEHELSGDVNLDVVQPFVVHVPYTNFPPSQRYERIFEHRGYDQQVYASESEFIYYHNLTLTNGSSLMIPAGITAFLPAPAPVSMPASHVAENMRSASDSESVILRSPFGEVSERAIDFGRMEYGRPRPACDAGNISHFEVSISAQTVPVQGRNVTLAISVVKVGNGSEYPISLDVQPAIDHQMEWLGGQFEDEDHYRAFLAGDGDGLNVREPRSWNAKMLMVKPDWVLEEERRKRQDRRACPWSFGPTPAALASHSLENISQSDEGAWRFELQFPIPHDTMPTFSRTFDNLRSMLAITLTTRFGCEDQETSAMKNPNWPPHENQALSDLDDDWLQYELPPLTSQDEDTSDSFRQTYRHRASVPLDVVRANDESIPVSAHIKHYSDPIAQAPVLALSPVVNPSFGPVNHVKRRESAQELRIGRYDHRPRLRFGWCRSDPSHPLCWDSNLGGLDMHAGMVWRTKEARIEEQREAGKVNTAFVVQT</sequence>
<reference evidence="2 3" key="1">
    <citation type="submission" date="2017-03" db="EMBL/GenBank/DDBJ databases">
        <title>Widespread Adenine N6-methylation of Active Genes in Fungi.</title>
        <authorList>
            <consortium name="DOE Joint Genome Institute"/>
            <person name="Mondo S.J."/>
            <person name="Dannebaum R.O."/>
            <person name="Kuo R.C."/>
            <person name="Louie K.B."/>
            <person name="Bewick A.J."/>
            <person name="Labutti K."/>
            <person name="Haridas S."/>
            <person name="Kuo A."/>
            <person name="Salamov A."/>
            <person name="Ahrendt S.R."/>
            <person name="Lau R."/>
            <person name="Bowen B.P."/>
            <person name="Lipzen A."/>
            <person name="Sullivan W."/>
            <person name="Andreopoulos W.B."/>
            <person name="Clum A."/>
            <person name="Lindquist E."/>
            <person name="Daum C."/>
            <person name="Northen T.R."/>
            <person name="Ramamoorthy G."/>
            <person name="Schmitz R.J."/>
            <person name="Gryganskyi A."/>
            <person name="Culley D."/>
            <person name="Magnuson J."/>
            <person name="James T.Y."/>
            <person name="O'Malley M.A."/>
            <person name="Stajich J.E."/>
            <person name="Spatafora J.W."/>
            <person name="Visel A."/>
            <person name="Grigoriev I.V."/>
        </authorList>
    </citation>
    <scope>NUCLEOTIDE SEQUENCE [LARGE SCALE GENOMIC DNA]</scope>
    <source>
        <strain evidence="2 3">NRRL Y-17943</strain>
    </source>
</reference>
<evidence type="ECO:0000256" key="1">
    <source>
        <dbReference type="SAM" id="SignalP"/>
    </source>
</evidence>
<dbReference type="AlphaFoldDB" id="A0A1Y1UG79"/>
<comment type="caution">
    <text evidence="2">The sequence shown here is derived from an EMBL/GenBank/DDBJ whole genome shotgun (WGS) entry which is preliminary data.</text>
</comment>
<dbReference type="EMBL" id="NBSH01000006">
    <property type="protein sequence ID" value="ORX37071.1"/>
    <property type="molecule type" value="Genomic_DNA"/>
</dbReference>
<keyword evidence="3" id="KW-1185">Reference proteome</keyword>
<dbReference type="OrthoDB" id="2590241at2759"/>
<evidence type="ECO:0000313" key="3">
    <source>
        <dbReference type="Proteomes" id="UP000193218"/>
    </source>
</evidence>
<organism evidence="2 3">
    <name type="scientific">Kockovaella imperatae</name>
    <dbReference type="NCBI Taxonomy" id="4999"/>
    <lineage>
        <taxon>Eukaryota</taxon>
        <taxon>Fungi</taxon>
        <taxon>Dikarya</taxon>
        <taxon>Basidiomycota</taxon>
        <taxon>Agaricomycotina</taxon>
        <taxon>Tremellomycetes</taxon>
        <taxon>Tremellales</taxon>
        <taxon>Cuniculitremaceae</taxon>
        <taxon>Kockovaella</taxon>
    </lineage>
</organism>
<name>A0A1Y1UG79_9TREE</name>
<dbReference type="InParanoid" id="A0A1Y1UG79"/>
<dbReference type="RefSeq" id="XP_021871109.1">
    <property type="nucleotide sequence ID" value="XM_022018190.1"/>
</dbReference>
<evidence type="ECO:0000313" key="2">
    <source>
        <dbReference type="EMBL" id="ORX37071.1"/>
    </source>
</evidence>
<dbReference type="GeneID" id="33559999"/>
<gene>
    <name evidence="2" type="ORF">BD324DRAFT_650686</name>
</gene>
<protein>
    <submittedName>
        <fullName evidence="2">Uncharacterized protein</fullName>
    </submittedName>
</protein>
<accession>A0A1Y1UG79</accession>
<proteinExistence type="predicted"/>
<feature type="chain" id="PRO_5013208779" evidence="1">
    <location>
        <begin position="18"/>
        <end position="658"/>
    </location>
</feature>
<keyword evidence="1" id="KW-0732">Signal</keyword>